<sequence length="66" mass="7213">MWLALRISSSCHILVAPKTALATSECSKINAVINLSNSITKTLSCNLAVPSKRLAERVRINLNQFT</sequence>
<accession>A0A0J8B9A1</accession>
<reference evidence="1 2" key="1">
    <citation type="journal article" date="2014" name="Nature">
        <title>The genome of the recently domesticated crop plant sugar beet (Beta vulgaris).</title>
        <authorList>
            <person name="Dohm J.C."/>
            <person name="Minoche A.E."/>
            <person name="Holtgrawe D."/>
            <person name="Capella-Gutierrez S."/>
            <person name="Zakrzewski F."/>
            <person name="Tafer H."/>
            <person name="Rupp O."/>
            <person name="Sorensen T.R."/>
            <person name="Stracke R."/>
            <person name="Reinhardt R."/>
            <person name="Goesmann A."/>
            <person name="Kraft T."/>
            <person name="Schulz B."/>
            <person name="Stadler P.F."/>
            <person name="Schmidt T."/>
            <person name="Gabaldon T."/>
            <person name="Lehrach H."/>
            <person name="Weisshaar B."/>
            <person name="Himmelbauer H."/>
        </authorList>
    </citation>
    <scope>NUCLEOTIDE SEQUENCE [LARGE SCALE GENOMIC DNA]</scope>
    <source>
        <tissue evidence="1">Taproot</tissue>
    </source>
</reference>
<organism evidence="1 2">
    <name type="scientific">Beta vulgaris subsp. vulgaris</name>
    <name type="common">Beet</name>
    <dbReference type="NCBI Taxonomy" id="3555"/>
    <lineage>
        <taxon>Eukaryota</taxon>
        <taxon>Viridiplantae</taxon>
        <taxon>Streptophyta</taxon>
        <taxon>Embryophyta</taxon>
        <taxon>Tracheophyta</taxon>
        <taxon>Spermatophyta</taxon>
        <taxon>Magnoliopsida</taxon>
        <taxon>eudicotyledons</taxon>
        <taxon>Gunneridae</taxon>
        <taxon>Pentapetalae</taxon>
        <taxon>Caryophyllales</taxon>
        <taxon>Chenopodiaceae</taxon>
        <taxon>Betoideae</taxon>
        <taxon>Beta</taxon>
    </lineage>
</organism>
<dbReference type="AlphaFoldDB" id="A0A0J8B9A1"/>
<evidence type="ECO:0000313" key="1">
    <source>
        <dbReference type="EMBL" id="KMS96553.1"/>
    </source>
</evidence>
<dbReference type="Proteomes" id="UP000035740">
    <property type="component" value="Unassembled WGS sequence"/>
</dbReference>
<keyword evidence="2" id="KW-1185">Reference proteome</keyword>
<evidence type="ECO:0000313" key="2">
    <source>
        <dbReference type="Proteomes" id="UP000035740"/>
    </source>
</evidence>
<gene>
    <name evidence="1" type="ORF">BVRB_8g201990</name>
</gene>
<dbReference type="Gramene" id="KMS96553">
    <property type="protein sequence ID" value="KMS96553"/>
    <property type="gene ID" value="BVRB_8g201990"/>
</dbReference>
<name>A0A0J8B9A1_BETVV</name>
<proteinExistence type="predicted"/>
<dbReference type="EMBL" id="KQ090373">
    <property type="protein sequence ID" value="KMS96553.1"/>
    <property type="molecule type" value="Genomic_DNA"/>
</dbReference>
<protein>
    <submittedName>
        <fullName evidence="1">Uncharacterized protein</fullName>
    </submittedName>
</protein>